<evidence type="ECO:0000256" key="4">
    <source>
        <dbReference type="ARBA" id="ARBA00035178"/>
    </source>
</evidence>
<gene>
    <name evidence="5" type="primary">rpmF</name>
    <name evidence="7" type="ORF">Lyticum_00519</name>
</gene>
<accession>A0AAE4VK01</accession>
<evidence type="ECO:0000313" key="7">
    <source>
        <dbReference type="EMBL" id="MDZ5761346.1"/>
    </source>
</evidence>
<keyword evidence="3 5" id="KW-0687">Ribonucleoprotein</keyword>
<comment type="similarity">
    <text evidence="1 5">Belongs to the bacterial ribosomal protein bL32 family.</text>
</comment>
<sequence>MAVPKKKTSKSKGAKRRNQNNATKLRLQSNNIILNKRGEPVLRHHISAKGFFKNKRVLPLPKEENIDDATL</sequence>
<keyword evidence="2 5" id="KW-0689">Ribosomal protein</keyword>
<evidence type="ECO:0000256" key="1">
    <source>
        <dbReference type="ARBA" id="ARBA00008560"/>
    </source>
</evidence>
<feature type="compositionally biased region" description="Basic residues" evidence="6">
    <location>
        <begin position="1"/>
        <end position="18"/>
    </location>
</feature>
<evidence type="ECO:0000256" key="6">
    <source>
        <dbReference type="SAM" id="MobiDB-lite"/>
    </source>
</evidence>
<keyword evidence="8" id="KW-1185">Reference proteome</keyword>
<dbReference type="RefSeq" id="WP_322498775.1">
    <property type="nucleotide sequence ID" value="NZ_JARGYU010000002.1"/>
</dbReference>
<dbReference type="HAMAP" id="MF_00340">
    <property type="entry name" value="Ribosomal_bL32"/>
    <property type="match status" value="1"/>
</dbReference>
<dbReference type="GO" id="GO:0003735">
    <property type="term" value="F:structural constituent of ribosome"/>
    <property type="evidence" value="ECO:0007669"/>
    <property type="project" value="InterPro"/>
</dbReference>
<dbReference type="SUPFAM" id="SSF57829">
    <property type="entry name" value="Zn-binding ribosomal proteins"/>
    <property type="match status" value="1"/>
</dbReference>
<evidence type="ECO:0000256" key="5">
    <source>
        <dbReference type="HAMAP-Rule" id="MF_00340"/>
    </source>
</evidence>
<evidence type="ECO:0000256" key="2">
    <source>
        <dbReference type="ARBA" id="ARBA00022980"/>
    </source>
</evidence>
<evidence type="ECO:0000313" key="8">
    <source>
        <dbReference type="Proteomes" id="UP001289135"/>
    </source>
</evidence>
<reference evidence="7" key="1">
    <citation type="submission" date="2023-02" db="EMBL/GenBank/DDBJ databases">
        <title>Host association and intracellularity evolved multiple times independently in the Rickettsiales.</title>
        <authorList>
            <person name="Castelli M."/>
            <person name="Nardi T."/>
            <person name="Gammuto L."/>
            <person name="Bellinzona G."/>
            <person name="Sabaneyeva E."/>
            <person name="Potekhin A."/>
            <person name="Serra V."/>
            <person name="Petroni G."/>
            <person name="Sassera D."/>
        </authorList>
    </citation>
    <scope>NUCLEOTIDE SEQUENCE</scope>
    <source>
        <strain evidence="7">USBL-36I1</strain>
    </source>
</reference>
<dbReference type="GO" id="GO:0006412">
    <property type="term" value="P:translation"/>
    <property type="evidence" value="ECO:0007669"/>
    <property type="project" value="UniProtKB-UniRule"/>
</dbReference>
<feature type="region of interest" description="Disordered" evidence="6">
    <location>
        <begin position="1"/>
        <end position="25"/>
    </location>
</feature>
<protein>
    <recommendedName>
        <fullName evidence="4 5">Large ribosomal subunit protein bL32</fullName>
    </recommendedName>
</protein>
<organism evidence="7 8">
    <name type="scientific">Lyticum sinuosum</name>
    <dbReference type="NCBI Taxonomy" id="1332059"/>
    <lineage>
        <taxon>Bacteria</taxon>
        <taxon>Pseudomonadati</taxon>
        <taxon>Pseudomonadota</taxon>
        <taxon>Alphaproteobacteria</taxon>
        <taxon>Rickettsiales</taxon>
        <taxon>Lyticum</taxon>
    </lineage>
</organism>
<dbReference type="GO" id="GO:0015934">
    <property type="term" value="C:large ribosomal subunit"/>
    <property type="evidence" value="ECO:0007669"/>
    <property type="project" value="InterPro"/>
</dbReference>
<dbReference type="EMBL" id="JARGYU010000002">
    <property type="protein sequence ID" value="MDZ5761346.1"/>
    <property type="molecule type" value="Genomic_DNA"/>
</dbReference>
<evidence type="ECO:0000256" key="3">
    <source>
        <dbReference type="ARBA" id="ARBA00023274"/>
    </source>
</evidence>
<comment type="caution">
    <text evidence="7">The sequence shown here is derived from an EMBL/GenBank/DDBJ whole genome shotgun (WGS) entry which is preliminary data.</text>
</comment>
<dbReference type="Proteomes" id="UP001289135">
    <property type="component" value="Unassembled WGS sequence"/>
</dbReference>
<proteinExistence type="inferred from homology"/>
<dbReference type="InterPro" id="IPR002677">
    <property type="entry name" value="Ribosomal_bL32"/>
</dbReference>
<dbReference type="Pfam" id="PF01783">
    <property type="entry name" value="Ribosomal_L32p"/>
    <property type="match status" value="1"/>
</dbReference>
<dbReference type="NCBIfam" id="TIGR01031">
    <property type="entry name" value="rpmF_bact"/>
    <property type="match status" value="1"/>
</dbReference>
<dbReference type="InterPro" id="IPR011332">
    <property type="entry name" value="Ribosomal_zn-bd"/>
</dbReference>
<name>A0AAE4VK01_9RICK</name>
<dbReference type="AlphaFoldDB" id="A0AAE4VK01"/>